<organism evidence="2 3">
    <name type="scientific">Tenacibaculum adriaticum</name>
    <dbReference type="NCBI Taxonomy" id="413713"/>
    <lineage>
        <taxon>Bacteria</taxon>
        <taxon>Pseudomonadati</taxon>
        <taxon>Bacteroidota</taxon>
        <taxon>Flavobacteriia</taxon>
        <taxon>Flavobacteriales</taxon>
        <taxon>Flavobacteriaceae</taxon>
        <taxon>Tenacibaculum</taxon>
    </lineage>
</organism>
<feature type="region of interest" description="Disordered" evidence="1">
    <location>
        <begin position="316"/>
        <end position="335"/>
    </location>
</feature>
<feature type="compositionally biased region" description="Basic and acidic residues" evidence="1">
    <location>
        <begin position="316"/>
        <end position="330"/>
    </location>
</feature>
<comment type="caution">
    <text evidence="2">The sequence shown here is derived from an EMBL/GenBank/DDBJ whole genome shotgun (WGS) entry which is preliminary data.</text>
</comment>
<evidence type="ECO:0000256" key="1">
    <source>
        <dbReference type="SAM" id="MobiDB-lite"/>
    </source>
</evidence>
<sequence length="479" mass="53053">MMKKRIHIIFVIFLGINLSSCEKELVDFTEVTNPELSESSIIGQPNSAQSWLYGVERQMAELSNEYVTISEIASDNYENTQTFYNQLLDNLNIDFQDADMSQLHFDIAKLREMALFGLNRVAPNDINSSNNTLAEFNFYKGISHLLAGEYFSFLPAEANGVPLSSEENLNLAIESFNTALSLSNSASYHMAIARANYSLGNKAEAVTAAQDALNLDATLLMEVAYDQSNGPSNTMEAALYGRGTFDDLQPLPSLDFLDPKYSFLSNDIDQPLYFLKAEEAHLIIAEAQLSDNDLPAAQTTLKNLLTLINSRDTRTIDDTVEGRDQDHPGSRPDNSSIVVKYEGDIDFKTGLVIDRSTTVTVPVVSGTSVTDVDIDALASIDEALELLFLVRQEVFIAEGRRVIDLGIKYVIHETELLLNPNIDENNPGLTRVIPPFIDSIKAELDDFTYDAGTGTVIIKHNLNKILVQNKTSNLVLPFN</sequence>
<dbReference type="Proteomes" id="UP000323136">
    <property type="component" value="Unassembled WGS sequence"/>
</dbReference>
<protein>
    <recommendedName>
        <fullName evidence="4">Tetratricopeptide repeat protein</fullName>
    </recommendedName>
</protein>
<evidence type="ECO:0000313" key="3">
    <source>
        <dbReference type="Proteomes" id="UP000323136"/>
    </source>
</evidence>
<evidence type="ECO:0000313" key="2">
    <source>
        <dbReference type="EMBL" id="TYP98029.1"/>
    </source>
</evidence>
<gene>
    <name evidence="2" type="ORF">C7447_103197</name>
</gene>
<dbReference type="SUPFAM" id="SSF48452">
    <property type="entry name" value="TPR-like"/>
    <property type="match status" value="1"/>
</dbReference>
<proteinExistence type="predicted"/>
<keyword evidence="3" id="KW-1185">Reference proteome</keyword>
<dbReference type="AlphaFoldDB" id="A0A5S5DTQ2"/>
<dbReference type="EMBL" id="VNIA01000003">
    <property type="protein sequence ID" value="TYP98029.1"/>
    <property type="molecule type" value="Genomic_DNA"/>
</dbReference>
<reference evidence="2 3" key="1">
    <citation type="submission" date="2019-07" db="EMBL/GenBank/DDBJ databases">
        <title>Genomic Encyclopedia of Type Strains, Phase IV (KMG-IV): sequencing the most valuable type-strain genomes for metagenomic binning, comparative biology and taxonomic classification.</title>
        <authorList>
            <person name="Goeker M."/>
        </authorList>
    </citation>
    <scope>NUCLEOTIDE SEQUENCE [LARGE SCALE GENOMIC DNA]</scope>
    <source>
        <strain evidence="2 3">DSM 18961</strain>
    </source>
</reference>
<name>A0A5S5DTQ2_9FLAO</name>
<accession>A0A5S5DTQ2</accession>
<dbReference type="InterPro" id="IPR011990">
    <property type="entry name" value="TPR-like_helical_dom_sf"/>
</dbReference>
<evidence type="ECO:0008006" key="4">
    <source>
        <dbReference type="Google" id="ProtNLM"/>
    </source>
</evidence>
<dbReference type="Gene3D" id="1.25.40.10">
    <property type="entry name" value="Tetratricopeptide repeat domain"/>
    <property type="match status" value="1"/>
</dbReference>